<dbReference type="Gene3D" id="3.30.420.40">
    <property type="match status" value="2"/>
</dbReference>
<dbReference type="EMBL" id="JQAX01000002">
    <property type="protein sequence ID" value="KRN32314.1"/>
    <property type="molecule type" value="Genomic_DNA"/>
</dbReference>
<feature type="binding site" evidence="8">
    <location>
        <position position="183"/>
    </location>
    <ligand>
        <name>substrate</name>
    </ligand>
</feature>
<dbReference type="STRING" id="1123500.GCA_000420365_00765"/>
<feature type="binding site" evidence="8">
    <location>
        <position position="187"/>
    </location>
    <ligand>
        <name>substrate</name>
    </ligand>
</feature>
<dbReference type="eggNOG" id="COG0533">
    <property type="taxonomic scope" value="Bacteria"/>
</dbReference>
<dbReference type="GO" id="GO:0005506">
    <property type="term" value="F:iron ion binding"/>
    <property type="evidence" value="ECO:0007669"/>
    <property type="project" value="UniProtKB-UniRule"/>
</dbReference>
<dbReference type="PANTHER" id="PTHR11735">
    <property type="entry name" value="TRNA N6-ADENOSINE THREONYLCARBAMOYLTRANSFERASE"/>
    <property type="match status" value="1"/>
</dbReference>
<dbReference type="NCBIfam" id="TIGR00329">
    <property type="entry name" value="gcp_kae1"/>
    <property type="match status" value="1"/>
</dbReference>
<dbReference type="PANTHER" id="PTHR11735:SF6">
    <property type="entry name" value="TRNA N6-ADENOSINE THREONYLCARBAMOYLTRANSFERASE, MITOCHONDRIAL"/>
    <property type="match status" value="1"/>
</dbReference>
<feature type="binding site" evidence="8">
    <location>
        <position position="276"/>
    </location>
    <ligand>
        <name>substrate</name>
    </ligand>
</feature>
<protein>
    <recommendedName>
        <fullName evidence="8">tRNA N6-adenosine threonylcarbamoyltransferase</fullName>
        <ecNumber evidence="8">2.3.1.234</ecNumber>
    </recommendedName>
    <alternativeName>
        <fullName evidence="8">N6-L-threonylcarbamoyladenine synthase</fullName>
        <shortName evidence="8">t(6)A synthase</shortName>
    </alternativeName>
    <alternativeName>
        <fullName evidence="8">t(6)A37 threonylcarbamoyladenosine biosynthesis protein TsaD</fullName>
    </alternativeName>
    <alternativeName>
        <fullName evidence="8">tRNA threonylcarbamoyladenosine biosynthesis protein TsaD</fullName>
    </alternativeName>
</protein>
<evidence type="ECO:0000259" key="9">
    <source>
        <dbReference type="Pfam" id="PF00814"/>
    </source>
</evidence>
<gene>
    <name evidence="8" type="primary">tsaD</name>
    <name evidence="10" type="ORF">IV68_GL000665</name>
</gene>
<keyword evidence="2 8" id="KW-0808">Transferase</keyword>
<name>A0A0R2G4Z7_9LACO</name>
<proteinExistence type="inferred from homology"/>
<dbReference type="InParanoid" id="A0A0R2G4Z7"/>
<feature type="binding site" evidence="8">
    <location>
        <position position="305"/>
    </location>
    <ligand>
        <name>Fe cation</name>
        <dbReference type="ChEBI" id="CHEBI:24875"/>
    </ligand>
</feature>
<dbReference type="InterPro" id="IPR017860">
    <property type="entry name" value="Peptidase_M22_CS"/>
</dbReference>
<accession>A0A0R2G4Z7</accession>
<comment type="catalytic activity">
    <reaction evidence="7 8">
        <text>L-threonylcarbamoyladenylate + adenosine(37) in tRNA = N(6)-L-threonylcarbamoyladenosine(37) in tRNA + AMP + H(+)</text>
        <dbReference type="Rhea" id="RHEA:37059"/>
        <dbReference type="Rhea" id="RHEA-COMP:10162"/>
        <dbReference type="Rhea" id="RHEA-COMP:10163"/>
        <dbReference type="ChEBI" id="CHEBI:15378"/>
        <dbReference type="ChEBI" id="CHEBI:73682"/>
        <dbReference type="ChEBI" id="CHEBI:74411"/>
        <dbReference type="ChEBI" id="CHEBI:74418"/>
        <dbReference type="ChEBI" id="CHEBI:456215"/>
        <dbReference type="EC" id="2.3.1.234"/>
    </reaction>
</comment>
<dbReference type="PROSITE" id="PS01016">
    <property type="entry name" value="GLYCOPROTEASE"/>
    <property type="match status" value="1"/>
</dbReference>
<sequence>MENDRLIMAFESSADETSVAIVKNGNEIVSLETATQIKSHQRFGGIVPEVASRHHIEEVTILADAALSDAGLTYQDLTAIAVTQGPGLVGALLIGVTAAKTIAWAHHLPLIPVIHLAGHISAANFVQPIVYPALALMVSGGHTELVWMPSEFEYLVIGDTRDDAAGECFDKVGRVMGLTYPAGKTIDQMAARGSENYDLPRALMNDQQYDFSFSGLKSAVINLLHNADQRQETVNLEDLATSFQHAVMDVLLAKTKAALLAYPAKTFIVAGGVAANQELRSRLKALLATFPDTTFTPVPMNLAGDNAAMIGAAGDIAYRHGVRADWSLNANPGLEFPYLDDNVQ</sequence>
<dbReference type="CDD" id="cd24133">
    <property type="entry name" value="ASKHA_NBD_TsaD_bac"/>
    <property type="match status" value="1"/>
</dbReference>
<dbReference type="HAMAP" id="MF_01445">
    <property type="entry name" value="TsaD"/>
    <property type="match status" value="1"/>
</dbReference>
<comment type="cofactor">
    <cofactor evidence="8">
        <name>Fe(2+)</name>
        <dbReference type="ChEBI" id="CHEBI:29033"/>
    </cofactor>
    <text evidence="8">Binds 1 Fe(2+) ion per subunit.</text>
</comment>
<dbReference type="RefSeq" id="WP_022791539.1">
    <property type="nucleotide sequence ID" value="NZ_ATUU01000002.1"/>
</dbReference>
<feature type="binding site" evidence="8">
    <location>
        <begin position="137"/>
        <end position="141"/>
    </location>
    <ligand>
        <name>substrate</name>
    </ligand>
</feature>
<dbReference type="OrthoDB" id="9806197at2"/>
<dbReference type="InterPro" id="IPR017861">
    <property type="entry name" value="KAE1/TsaD"/>
</dbReference>
<comment type="subcellular location">
    <subcellularLocation>
        <location evidence="8">Cytoplasm</location>
    </subcellularLocation>
</comment>
<dbReference type="PRINTS" id="PR00789">
    <property type="entry name" value="OSIALOPTASE"/>
</dbReference>
<dbReference type="GO" id="GO:0005737">
    <property type="term" value="C:cytoplasm"/>
    <property type="evidence" value="ECO:0007669"/>
    <property type="project" value="UniProtKB-SubCell"/>
</dbReference>
<evidence type="ECO:0000313" key="10">
    <source>
        <dbReference type="EMBL" id="KRN32314.1"/>
    </source>
</evidence>
<dbReference type="FunFam" id="3.30.420.40:FF:000040">
    <property type="entry name" value="tRNA N6-adenosine threonylcarbamoyltransferase"/>
    <property type="match status" value="1"/>
</dbReference>
<keyword evidence="4 8" id="KW-0479">Metal-binding</keyword>
<dbReference type="Proteomes" id="UP000051296">
    <property type="component" value="Unassembled WGS sequence"/>
</dbReference>
<evidence type="ECO:0000256" key="4">
    <source>
        <dbReference type="ARBA" id="ARBA00022723"/>
    </source>
</evidence>
<dbReference type="EC" id="2.3.1.234" evidence="8"/>
<evidence type="ECO:0000256" key="7">
    <source>
        <dbReference type="ARBA" id="ARBA00048117"/>
    </source>
</evidence>
<dbReference type="InterPro" id="IPR000905">
    <property type="entry name" value="Gcp-like_dom"/>
</dbReference>
<evidence type="ECO:0000256" key="3">
    <source>
        <dbReference type="ARBA" id="ARBA00022694"/>
    </source>
</evidence>
<dbReference type="FunFam" id="3.30.420.40:FF:000012">
    <property type="entry name" value="tRNA N6-adenosine threonylcarbamoyltransferase"/>
    <property type="match status" value="1"/>
</dbReference>
<keyword evidence="1 8" id="KW-0963">Cytoplasm</keyword>
<dbReference type="PATRIC" id="fig|1123500.6.peg.668"/>
<dbReference type="FunCoup" id="A0A0R2G4Z7">
    <property type="interactions" value="398"/>
</dbReference>
<evidence type="ECO:0000256" key="6">
    <source>
        <dbReference type="ARBA" id="ARBA00023315"/>
    </source>
</evidence>
<keyword evidence="5 8" id="KW-0408">Iron</keyword>
<dbReference type="GO" id="GO:0002949">
    <property type="term" value="P:tRNA threonylcarbamoyladenosine modification"/>
    <property type="evidence" value="ECO:0007669"/>
    <property type="project" value="UniProtKB-UniRule"/>
</dbReference>
<comment type="caution">
    <text evidence="10">The sequence shown here is derived from an EMBL/GenBank/DDBJ whole genome shotgun (WGS) entry which is preliminary data.</text>
</comment>
<reference evidence="10 11" key="1">
    <citation type="journal article" date="2015" name="Genome Announc.">
        <title>Expanding the biotechnology potential of lactobacilli through comparative genomics of 213 strains and associated genera.</title>
        <authorList>
            <person name="Sun Z."/>
            <person name="Harris H.M."/>
            <person name="McCann A."/>
            <person name="Guo C."/>
            <person name="Argimon S."/>
            <person name="Zhang W."/>
            <person name="Yang X."/>
            <person name="Jeffery I.B."/>
            <person name="Cooney J.C."/>
            <person name="Kagawa T.F."/>
            <person name="Liu W."/>
            <person name="Song Y."/>
            <person name="Salvetti E."/>
            <person name="Wrobel A."/>
            <person name="Rasinkangas P."/>
            <person name="Parkhill J."/>
            <person name="Rea M.C."/>
            <person name="O'Sullivan O."/>
            <person name="Ritari J."/>
            <person name="Douillard F.P."/>
            <person name="Paul Ross R."/>
            <person name="Yang R."/>
            <person name="Briner A.E."/>
            <person name="Felis G.E."/>
            <person name="de Vos W.M."/>
            <person name="Barrangou R."/>
            <person name="Klaenhammer T.R."/>
            <person name="Caufield P.W."/>
            <person name="Cui Y."/>
            <person name="Zhang H."/>
            <person name="O'Toole P.W."/>
        </authorList>
    </citation>
    <scope>NUCLEOTIDE SEQUENCE [LARGE SCALE GENOMIC DNA]</scope>
    <source>
        <strain evidence="10 11">DSM 20190</strain>
    </source>
</reference>
<feature type="binding site" evidence="8">
    <location>
        <position position="119"/>
    </location>
    <ligand>
        <name>Fe cation</name>
        <dbReference type="ChEBI" id="CHEBI:24875"/>
    </ligand>
</feature>
<feature type="binding site" evidence="8">
    <location>
        <position position="170"/>
    </location>
    <ligand>
        <name>substrate</name>
    </ligand>
</feature>
<dbReference type="InterPro" id="IPR043129">
    <property type="entry name" value="ATPase_NBD"/>
</dbReference>
<comment type="function">
    <text evidence="8">Required for the formation of a threonylcarbamoyl group on adenosine at position 37 (t(6)A37) in tRNAs that read codons beginning with adenine. Is involved in the transfer of the threonylcarbamoyl moiety of threonylcarbamoyl-AMP (TC-AMP) to the N6 group of A37, together with TsaE and TsaB. TsaD likely plays a direct catalytic role in this reaction.</text>
</comment>
<comment type="similarity">
    <text evidence="8">Belongs to the KAE1 / TsaD family.</text>
</comment>
<keyword evidence="11" id="KW-1185">Reference proteome</keyword>
<evidence type="ECO:0000256" key="1">
    <source>
        <dbReference type="ARBA" id="ARBA00022490"/>
    </source>
</evidence>
<evidence type="ECO:0000313" key="11">
    <source>
        <dbReference type="Proteomes" id="UP000051296"/>
    </source>
</evidence>
<dbReference type="GO" id="GO:0061711">
    <property type="term" value="F:tRNA N(6)-L-threonylcarbamoyladenine synthase activity"/>
    <property type="evidence" value="ECO:0007669"/>
    <property type="project" value="UniProtKB-EC"/>
</dbReference>
<dbReference type="Pfam" id="PF00814">
    <property type="entry name" value="TsaD"/>
    <property type="match status" value="1"/>
</dbReference>
<dbReference type="AlphaFoldDB" id="A0A0R2G4Z7"/>
<dbReference type="InterPro" id="IPR022450">
    <property type="entry name" value="TsaD"/>
</dbReference>
<keyword evidence="6 8" id="KW-0012">Acyltransferase</keyword>
<dbReference type="NCBIfam" id="TIGR03723">
    <property type="entry name" value="T6A_TsaD_YgjD"/>
    <property type="match status" value="1"/>
</dbReference>
<evidence type="ECO:0000256" key="8">
    <source>
        <dbReference type="HAMAP-Rule" id="MF_01445"/>
    </source>
</evidence>
<organism evidence="10 11">
    <name type="scientific">Weissella halotolerans DSM 20190</name>
    <dbReference type="NCBI Taxonomy" id="1123500"/>
    <lineage>
        <taxon>Bacteria</taxon>
        <taxon>Bacillati</taxon>
        <taxon>Bacillota</taxon>
        <taxon>Bacilli</taxon>
        <taxon>Lactobacillales</taxon>
        <taxon>Lactobacillaceae</taxon>
        <taxon>Weissella</taxon>
    </lineage>
</organism>
<feature type="domain" description="Gcp-like" evidence="9">
    <location>
        <begin position="27"/>
        <end position="311"/>
    </location>
</feature>
<evidence type="ECO:0000256" key="2">
    <source>
        <dbReference type="ARBA" id="ARBA00022679"/>
    </source>
</evidence>
<evidence type="ECO:0000256" key="5">
    <source>
        <dbReference type="ARBA" id="ARBA00023004"/>
    </source>
</evidence>
<feature type="binding site" evidence="8">
    <location>
        <position position="115"/>
    </location>
    <ligand>
        <name>Fe cation</name>
        <dbReference type="ChEBI" id="CHEBI:24875"/>
    </ligand>
</feature>
<dbReference type="SUPFAM" id="SSF53067">
    <property type="entry name" value="Actin-like ATPase domain"/>
    <property type="match status" value="2"/>
</dbReference>
<keyword evidence="3 8" id="KW-0819">tRNA processing</keyword>